<dbReference type="InterPro" id="IPR001853">
    <property type="entry name" value="DSBA-like_thioredoxin_dom"/>
</dbReference>
<evidence type="ECO:0000256" key="2">
    <source>
        <dbReference type="PIRSR" id="PIRSR006386-1"/>
    </source>
</evidence>
<dbReference type="eggNOG" id="COG3917">
    <property type="taxonomic scope" value="Bacteria"/>
</dbReference>
<dbReference type="Gene3D" id="3.40.30.10">
    <property type="entry name" value="Glutaredoxin"/>
    <property type="match status" value="1"/>
</dbReference>
<protein>
    <recommendedName>
        <fullName evidence="1">2-hydroxychromene-2-carboxylate isomerase</fullName>
        <ecNumber evidence="1">5.99.1.4</ecNumber>
    </recommendedName>
</protein>
<dbReference type="InterPro" id="IPR036249">
    <property type="entry name" value="Thioredoxin-like_sf"/>
</dbReference>
<evidence type="ECO:0000313" key="5">
    <source>
        <dbReference type="Proteomes" id="UP000029640"/>
    </source>
</evidence>
<dbReference type="EMBL" id="AUVB01000085">
    <property type="protein sequence ID" value="KGE02764.1"/>
    <property type="molecule type" value="Genomic_DNA"/>
</dbReference>
<dbReference type="Proteomes" id="UP000029640">
    <property type="component" value="Unassembled WGS sequence"/>
</dbReference>
<gene>
    <name evidence="4" type="ORF">HRUBRA_02742</name>
</gene>
<proteinExistence type="inferred from homology"/>
<dbReference type="AlphaFoldDB" id="A0A095WVU1"/>
<sequence>MSEPLEIDVFWSFRSPWSYLATPRLRDWQARYDLTVNFRPVYPLAIRTPEFFHNQHPQWLGYFLTDLVRCAEYLDLPISWPDPDPVNQYVDDNGVRQTGEEQPYIHRLTRLGALAAEQGDGIAFADEIARVIWGSTKDWHEGEHLARASARAGFDLTAMDAQVEAESDRLEAIIEENQAAHDAAGHWGVPTCAFRGEPFFGQDRLELLLWRLKQAGLKER</sequence>
<dbReference type="EC" id="5.99.1.4" evidence="1"/>
<dbReference type="GO" id="GO:0018845">
    <property type="term" value="F:2-hydroxychromene-2-carboxylate isomerase activity"/>
    <property type="evidence" value="ECO:0007669"/>
    <property type="project" value="UniProtKB-UniRule"/>
</dbReference>
<comment type="catalytic activity">
    <reaction evidence="1">
        <text>2-hydroxychromene-2-carboxylate = (3E)-4-(2-hydroxyphenyl)-2-oxobut-3-enoate</text>
        <dbReference type="Rhea" id="RHEA:27401"/>
        <dbReference type="ChEBI" id="CHEBI:59350"/>
        <dbReference type="ChEBI" id="CHEBI:59353"/>
        <dbReference type="EC" id="5.99.1.4"/>
    </reaction>
</comment>
<reference evidence="4 5" key="1">
    <citation type="journal article" date="2014" name="Genome Announc.">
        <title>Genome Sequence of Gammaproteobacterial Pseudohaliea rubra Type Strain DSM 19751, Isolated from Coastal Seawater of the Mediterranean Sea.</title>
        <authorList>
            <person name="Spring S."/>
            <person name="Fiebig A."/>
            <person name="Riedel T."/>
            <person name="Goker M."/>
            <person name="Klenk H.P."/>
        </authorList>
    </citation>
    <scope>NUCLEOTIDE SEQUENCE [LARGE SCALE GENOMIC DNA]</scope>
    <source>
        <strain evidence="4 5">DSM 19751</strain>
    </source>
</reference>
<name>A0A095WVU1_9GAMM</name>
<dbReference type="GO" id="GO:1901170">
    <property type="term" value="P:naphthalene catabolic process"/>
    <property type="evidence" value="ECO:0007669"/>
    <property type="project" value="InterPro"/>
</dbReference>
<accession>A0A095WVU1</accession>
<dbReference type="PANTHER" id="PTHR42943">
    <property type="entry name" value="GLUTATHIONE S-TRANSFERASE KAPPA"/>
    <property type="match status" value="1"/>
</dbReference>
<dbReference type="CDD" id="cd03022">
    <property type="entry name" value="DsbA_HCCA_Iso"/>
    <property type="match status" value="1"/>
</dbReference>
<evidence type="ECO:0000259" key="3">
    <source>
        <dbReference type="Pfam" id="PF01323"/>
    </source>
</evidence>
<comment type="similarity">
    <text evidence="1">Belongs to the GST superfamily. NadH family.</text>
</comment>
<dbReference type="OrthoDB" id="5244108at2"/>
<organism evidence="4 5">
    <name type="scientific">Pseudohaliea rubra DSM 19751</name>
    <dbReference type="NCBI Taxonomy" id="1265313"/>
    <lineage>
        <taxon>Bacteria</taxon>
        <taxon>Pseudomonadati</taxon>
        <taxon>Pseudomonadota</taxon>
        <taxon>Gammaproteobacteria</taxon>
        <taxon>Cellvibrionales</taxon>
        <taxon>Halieaceae</taxon>
        <taxon>Pseudohaliea</taxon>
    </lineage>
</organism>
<dbReference type="InterPro" id="IPR051924">
    <property type="entry name" value="GST_Kappa/NadH"/>
</dbReference>
<comment type="caution">
    <text evidence="4">The sequence shown here is derived from an EMBL/GenBank/DDBJ whole genome shotgun (WGS) entry which is preliminary data.</text>
</comment>
<dbReference type="PIRSF" id="PIRSF006386">
    <property type="entry name" value="HCCAis_GSTk"/>
    <property type="match status" value="1"/>
</dbReference>
<feature type="domain" description="DSBA-like thioredoxin" evidence="3">
    <location>
        <begin position="6"/>
        <end position="211"/>
    </location>
</feature>
<keyword evidence="1" id="KW-0413">Isomerase</keyword>
<evidence type="ECO:0000313" key="4">
    <source>
        <dbReference type="EMBL" id="KGE02764.1"/>
    </source>
</evidence>
<dbReference type="SUPFAM" id="SSF52833">
    <property type="entry name" value="Thioredoxin-like"/>
    <property type="match status" value="1"/>
</dbReference>
<dbReference type="InterPro" id="IPR014440">
    <property type="entry name" value="HCCAis_GSTk"/>
</dbReference>
<dbReference type="RefSeq" id="WP_035514189.1">
    <property type="nucleotide sequence ID" value="NZ_KN234747.1"/>
</dbReference>
<dbReference type="GO" id="GO:0016491">
    <property type="term" value="F:oxidoreductase activity"/>
    <property type="evidence" value="ECO:0007669"/>
    <property type="project" value="InterPro"/>
</dbReference>
<dbReference type="PANTHER" id="PTHR42943:SF2">
    <property type="entry name" value="GLUTATHIONE S-TRANSFERASE KAPPA 1"/>
    <property type="match status" value="1"/>
</dbReference>
<dbReference type="InterPro" id="IPR044087">
    <property type="entry name" value="NahD-like"/>
</dbReference>
<feature type="active site" description="Nucleophile" evidence="2">
    <location>
        <position position="15"/>
    </location>
</feature>
<dbReference type="STRING" id="1265313.HRUBRA_02742"/>
<dbReference type="PATRIC" id="fig|1265313.6.peg.2701"/>
<dbReference type="Pfam" id="PF01323">
    <property type="entry name" value="DSBA"/>
    <property type="match status" value="1"/>
</dbReference>
<dbReference type="HOGENOM" id="CLU_069253_1_3_6"/>
<keyword evidence="5" id="KW-1185">Reference proteome</keyword>
<evidence type="ECO:0000256" key="1">
    <source>
        <dbReference type="PIRNR" id="PIRNR006386"/>
    </source>
</evidence>